<comment type="subcellular location">
    <subcellularLocation>
        <location evidence="6">Cytoplasm</location>
    </subcellularLocation>
</comment>
<dbReference type="SUPFAM" id="SSF53790">
    <property type="entry name" value="Tetrapyrrole methylase"/>
    <property type="match status" value="1"/>
</dbReference>
<reference evidence="8" key="2">
    <citation type="journal article" date="2021" name="PeerJ">
        <title>Extensive microbial diversity within the chicken gut microbiome revealed by metagenomics and culture.</title>
        <authorList>
            <person name="Gilroy R."/>
            <person name="Ravi A."/>
            <person name="Getino M."/>
            <person name="Pursley I."/>
            <person name="Horton D.L."/>
            <person name="Alikhan N.F."/>
            <person name="Baker D."/>
            <person name="Gharbi K."/>
            <person name="Hall N."/>
            <person name="Watson M."/>
            <person name="Adriaenssens E.M."/>
            <person name="Foster-Nyarko E."/>
            <person name="Jarju S."/>
            <person name="Secka A."/>
            <person name="Antonio M."/>
            <person name="Oren A."/>
            <person name="Chaudhuri R.R."/>
            <person name="La Ragione R."/>
            <person name="Hildebrand F."/>
            <person name="Pallen M.J."/>
        </authorList>
    </citation>
    <scope>NUCLEOTIDE SEQUENCE</scope>
    <source>
        <strain evidence="8">11159</strain>
    </source>
</reference>
<dbReference type="InterPro" id="IPR018063">
    <property type="entry name" value="SAM_MeTrfase_RsmI_CS"/>
</dbReference>
<dbReference type="InterPro" id="IPR014777">
    <property type="entry name" value="4pyrrole_Mease_sub1"/>
</dbReference>
<dbReference type="HAMAP" id="MF_01877">
    <property type="entry name" value="16SrRNA_methyltr_I"/>
    <property type="match status" value="1"/>
</dbReference>
<evidence type="ECO:0000256" key="3">
    <source>
        <dbReference type="ARBA" id="ARBA00022603"/>
    </source>
</evidence>
<dbReference type="GO" id="GO:0070677">
    <property type="term" value="F:rRNA (cytosine-2'-O-)-methyltransferase activity"/>
    <property type="evidence" value="ECO:0007669"/>
    <property type="project" value="UniProtKB-UniRule"/>
</dbReference>
<dbReference type="PIRSF" id="PIRSF005917">
    <property type="entry name" value="MTase_YraL"/>
    <property type="match status" value="1"/>
</dbReference>
<dbReference type="EC" id="2.1.1.198" evidence="6"/>
<keyword evidence="2 6" id="KW-0698">rRNA processing</keyword>
<name>A0A9D9DJR1_9BACL</name>
<dbReference type="Gene3D" id="3.30.950.10">
    <property type="entry name" value="Methyltransferase, Cobalt-precorrin-4 Transmethylase, Domain 2"/>
    <property type="match status" value="1"/>
</dbReference>
<comment type="catalytic activity">
    <reaction evidence="6">
        <text>cytidine(1402) in 16S rRNA + S-adenosyl-L-methionine = 2'-O-methylcytidine(1402) in 16S rRNA + S-adenosyl-L-homocysteine + H(+)</text>
        <dbReference type="Rhea" id="RHEA:42924"/>
        <dbReference type="Rhea" id="RHEA-COMP:10285"/>
        <dbReference type="Rhea" id="RHEA-COMP:10286"/>
        <dbReference type="ChEBI" id="CHEBI:15378"/>
        <dbReference type="ChEBI" id="CHEBI:57856"/>
        <dbReference type="ChEBI" id="CHEBI:59789"/>
        <dbReference type="ChEBI" id="CHEBI:74495"/>
        <dbReference type="ChEBI" id="CHEBI:82748"/>
        <dbReference type="EC" id="2.1.1.198"/>
    </reaction>
</comment>
<dbReference type="PANTHER" id="PTHR46111:SF1">
    <property type="entry name" value="RIBOSOMAL RNA SMALL SUBUNIT METHYLTRANSFERASE I"/>
    <property type="match status" value="1"/>
</dbReference>
<reference evidence="8" key="1">
    <citation type="submission" date="2020-10" db="EMBL/GenBank/DDBJ databases">
        <authorList>
            <person name="Gilroy R."/>
        </authorList>
    </citation>
    <scope>NUCLEOTIDE SEQUENCE</scope>
    <source>
        <strain evidence="8">11159</strain>
    </source>
</reference>
<dbReference type="Pfam" id="PF00590">
    <property type="entry name" value="TP_methylase"/>
    <property type="match status" value="1"/>
</dbReference>
<evidence type="ECO:0000256" key="2">
    <source>
        <dbReference type="ARBA" id="ARBA00022552"/>
    </source>
</evidence>
<evidence type="ECO:0000313" key="8">
    <source>
        <dbReference type="EMBL" id="MBO8428053.1"/>
    </source>
</evidence>
<dbReference type="PANTHER" id="PTHR46111">
    <property type="entry name" value="RIBOSOMAL RNA SMALL SUBUNIT METHYLTRANSFERASE I"/>
    <property type="match status" value="1"/>
</dbReference>
<dbReference type="PROSITE" id="PS01296">
    <property type="entry name" value="RSMI"/>
    <property type="match status" value="1"/>
</dbReference>
<dbReference type="EMBL" id="JADIMY010000117">
    <property type="protein sequence ID" value="MBO8428053.1"/>
    <property type="molecule type" value="Genomic_DNA"/>
</dbReference>
<protein>
    <recommendedName>
        <fullName evidence="6">Ribosomal RNA small subunit methyltransferase I</fullName>
        <ecNumber evidence="6">2.1.1.198</ecNumber>
    </recommendedName>
    <alternativeName>
        <fullName evidence="6">16S rRNA 2'-O-ribose C1402 methyltransferase</fullName>
    </alternativeName>
    <alternativeName>
        <fullName evidence="6">rRNA (cytidine-2'-O-)-methyltransferase RsmI</fullName>
    </alternativeName>
</protein>
<evidence type="ECO:0000256" key="4">
    <source>
        <dbReference type="ARBA" id="ARBA00022679"/>
    </source>
</evidence>
<dbReference type="CDD" id="cd11648">
    <property type="entry name" value="RsmI"/>
    <property type="match status" value="1"/>
</dbReference>
<dbReference type="AlphaFoldDB" id="A0A9D9DJR1"/>
<evidence type="ECO:0000259" key="7">
    <source>
        <dbReference type="Pfam" id="PF00590"/>
    </source>
</evidence>
<keyword evidence="3 6" id="KW-0489">Methyltransferase</keyword>
<keyword evidence="5 6" id="KW-0949">S-adenosyl-L-methionine</keyword>
<evidence type="ECO:0000313" key="9">
    <source>
        <dbReference type="Proteomes" id="UP000823613"/>
    </source>
</evidence>
<sequence>MQNKQVKNKGVLYLVPTPIGNIKDISERAKEVFSSVSYIACEDTRVTSKLLSLLNIKNKTFSCHEHNEIEASNKIIKDLLDGLDVAYSSDAGMPCISDPGEKLVKACIKNGINVVPLPGSNAALTALIASGFNTSHFYFYGFLDSKNSKKSEELHGLIKIKDPIVFYESPLRVNETLKEIYSVFGNRKIVIVRELTKIYEEFIRSDLEALIKENRVYKGEIVLIIEGNNKEEKINIEEKFEKLKANNFSNKDITIILSTLYKISKNEIKKYLLENN</sequence>
<dbReference type="Proteomes" id="UP000823613">
    <property type="component" value="Unassembled WGS sequence"/>
</dbReference>
<evidence type="ECO:0000256" key="1">
    <source>
        <dbReference type="ARBA" id="ARBA00022490"/>
    </source>
</evidence>
<feature type="domain" description="Tetrapyrrole methylase" evidence="7">
    <location>
        <begin position="12"/>
        <end position="210"/>
    </location>
</feature>
<dbReference type="FunFam" id="3.40.1010.10:FF:000007">
    <property type="entry name" value="Ribosomal RNA small subunit methyltransferase I"/>
    <property type="match status" value="1"/>
</dbReference>
<dbReference type="InterPro" id="IPR008189">
    <property type="entry name" value="rRNA_ssu_MeTfrase_I"/>
</dbReference>
<comment type="caution">
    <text evidence="8">The sequence shown here is derived from an EMBL/GenBank/DDBJ whole genome shotgun (WGS) entry which is preliminary data.</text>
</comment>
<evidence type="ECO:0000256" key="6">
    <source>
        <dbReference type="HAMAP-Rule" id="MF_01877"/>
    </source>
</evidence>
<gene>
    <name evidence="6 8" type="primary">rsmI</name>
    <name evidence="8" type="ORF">IAC58_05890</name>
</gene>
<dbReference type="NCBIfam" id="TIGR00096">
    <property type="entry name" value="16S rRNA (cytidine(1402)-2'-O)-methyltransferase"/>
    <property type="match status" value="1"/>
</dbReference>
<keyword evidence="1 6" id="KW-0963">Cytoplasm</keyword>
<comment type="similarity">
    <text evidence="6">Belongs to the methyltransferase superfamily. RsmI family.</text>
</comment>
<organism evidence="8 9">
    <name type="scientific">Candidatus Onthovivens merdipullorum</name>
    <dbReference type="NCBI Taxonomy" id="2840889"/>
    <lineage>
        <taxon>Bacteria</taxon>
        <taxon>Bacillati</taxon>
        <taxon>Bacillota</taxon>
        <taxon>Bacilli</taxon>
        <taxon>Bacillales</taxon>
        <taxon>Candidatus Onthovivens</taxon>
    </lineage>
</organism>
<dbReference type="FunFam" id="3.30.950.10:FF:000002">
    <property type="entry name" value="Ribosomal RNA small subunit methyltransferase I"/>
    <property type="match status" value="1"/>
</dbReference>
<keyword evidence="4 6" id="KW-0808">Transferase</keyword>
<proteinExistence type="inferred from homology"/>
<dbReference type="GO" id="GO:0005737">
    <property type="term" value="C:cytoplasm"/>
    <property type="evidence" value="ECO:0007669"/>
    <property type="project" value="UniProtKB-SubCell"/>
</dbReference>
<dbReference type="InterPro" id="IPR035996">
    <property type="entry name" value="4pyrrol_Methylase_sf"/>
</dbReference>
<dbReference type="InterPro" id="IPR014776">
    <property type="entry name" value="4pyrrole_Mease_sub2"/>
</dbReference>
<accession>A0A9D9DJR1</accession>
<evidence type="ECO:0000256" key="5">
    <source>
        <dbReference type="ARBA" id="ARBA00022691"/>
    </source>
</evidence>
<comment type="function">
    <text evidence="6">Catalyzes the 2'-O-methylation of the ribose of cytidine 1402 (C1402) in 16S rRNA.</text>
</comment>
<dbReference type="InterPro" id="IPR000878">
    <property type="entry name" value="4pyrrol_Mease"/>
</dbReference>
<dbReference type="Gene3D" id="3.40.1010.10">
    <property type="entry name" value="Cobalt-precorrin-4 Transmethylase, Domain 1"/>
    <property type="match status" value="1"/>
</dbReference>